<dbReference type="PIRSF" id="PIRSF016202">
    <property type="entry name" value="PH1107"/>
    <property type="match status" value="1"/>
</dbReference>
<dbReference type="PANTHER" id="PTHR34106">
    <property type="entry name" value="GLYCOSIDASE"/>
    <property type="match status" value="1"/>
</dbReference>
<comment type="caution">
    <text evidence="4">The sequence shown here is derived from an EMBL/GenBank/DDBJ whole genome shotgun (WGS) entry which is preliminary data.</text>
</comment>
<comment type="similarity">
    <text evidence="3">Belongs to the glycosyl hydrolase 130 family.</text>
</comment>
<dbReference type="GO" id="GO:0016787">
    <property type="term" value="F:hydrolase activity"/>
    <property type="evidence" value="ECO:0007669"/>
    <property type="project" value="UniProtKB-KW"/>
</dbReference>
<organism evidence="4 5">
    <name type="scientific">Candidatus Merdivicinus excrementipullorum</name>
    <dbReference type="NCBI Taxonomy" id="2840867"/>
    <lineage>
        <taxon>Bacteria</taxon>
        <taxon>Bacillati</taxon>
        <taxon>Bacillota</taxon>
        <taxon>Clostridia</taxon>
        <taxon>Eubacteriales</taxon>
        <taxon>Oscillospiraceae</taxon>
        <taxon>Oscillospiraceae incertae sedis</taxon>
        <taxon>Candidatus Merdivicinus</taxon>
    </lineage>
</organism>
<keyword evidence="1" id="KW-0328">Glycosyltransferase</keyword>
<name>A0A9D1JZ36_9FIRM</name>
<proteinExistence type="inferred from homology"/>
<dbReference type="Proteomes" id="UP000824002">
    <property type="component" value="Unassembled WGS sequence"/>
</dbReference>
<keyword evidence="4" id="KW-0378">Hydrolase</keyword>
<protein>
    <submittedName>
        <fullName evidence="4">Glycoside hydrolase family 130 protein</fullName>
    </submittedName>
</protein>
<dbReference type="CDD" id="cd18612">
    <property type="entry name" value="GH130_Lin0857-like"/>
    <property type="match status" value="1"/>
</dbReference>
<evidence type="ECO:0000256" key="3">
    <source>
        <dbReference type="ARBA" id="ARBA00024356"/>
    </source>
</evidence>
<dbReference type="AlphaFoldDB" id="A0A9D1JZ36"/>
<dbReference type="SUPFAM" id="SSF75005">
    <property type="entry name" value="Arabinanase/levansucrase/invertase"/>
    <property type="match status" value="1"/>
</dbReference>
<evidence type="ECO:0000256" key="2">
    <source>
        <dbReference type="ARBA" id="ARBA00022679"/>
    </source>
</evidence>
<dbReference type="GO" id="GO:0016757">
    <property type="term" value="F:glycosyltransferase activity"/>
    <property type="evidence" value="ECO:0007669"/>
    <property type="project" value="UniProtKB-KW"/>
</dbReference>
<reference evidence="4" key="2">
    <citation type="journal article" date="2021" name="PeerJ">
        <title>Extensive microbial diversity within the chicken gut microbiome revealed by metagenomics and culture.</title>
        <authorList>
            <person name="Gilroy R."/>
            <person name="Ravi A."/>
            <person name="Getino M."/>
            <person name="Pursley I."/>
            <person name="Horton D.L."/>
            <person name="Alikhan N.F."/>
            <person name="Baker D."/>
            <person name="Gharbi K."/>
            <person name="Hall N."/>
            <person name="Watson M."/>
            <person name="Adriaenssens E.M."/>
            <person name="Foster-Nyarko E."/>
            <person name="Jarju S."/>
            <person name="Secka A."/>
            <person name="Antonio M."/>
            <person name="Oren A."/>
            <person name="Chaudhuri R.R."/>
            <person name="La Ragione R."/>
            <person name="Hildebrand F."/>
            <person name="Pallen M.J."/>
        </authorList>
    </citation>
    <scope>NUCLEOTIDE SEQUENCE</scope>
    <source>
        <strain evidence="4">CHK199-13235</strain>
    </source>
</reference>
<accession>A0A9D1JZ36</accession>
<sequence length="348" mass="39188">MVARHSQNPIITISDIKPSRPDFEILGVFNAGTATYKGKRILLVRVAEKPVQSDPQKVPVPIFNPIRKKTEILFLDQNDSSYNFSDPRVIHCKQGQNYLTSISHIRYAESEDGIHFRVADEPLIAAFDEYTAFGVEDARITQMGDDYYVNFSAASEYGIVTRLLRTKDFASFQDLGNIFHPDNKDVTIFPEKINGLYYALHRPSTSEYGAPNLWIADSPDLVHWGNNRVAATVRPNQWDNGRIGASCVPFLTEKGWLEIYHGATKENRYCLGAMLLKADEPWKVLARSERPVLEPEMPYELNGFFGNVVFSCGLLANGRQLDIYYGASDDSVCLASVPVQEIWDLLGV</sequence>
<dbReference type="Pfam" id="PF04041">
    <property type="entry name" value="Glyco_hydro_130"/>
    <property type="match status" value="1"/>
</dbReference>
<keyword evidence="2" id="KW-0808">Transferase</keyword>
<dbReference type="InterPro" id="IPR007184">
    <property type="entry name" value="Mannoside_phosphorylase"/>
</dbReference>
<dbReference type="InterPro" id="IPR023296">
    <property type="entry name" value="Glyco_hydro_beta-prop_sf"/>
</dbReference>
<evidence type="ECO:0000313" key="5">
    <source>
        <dbReference type="Proteomes" id="UP000824002"/>
    </source>
</evidence>
<reference evidence="4" key="1">
    <citation type="submission" date="2020-10" db="EMBL/GenBank/DDBJ databases">
        <authorList>
            <person name="Gilroy R."/>
        </authorList>
    </citation>
    <scope>NUCLEOTIDE SEQUENCE</scope>
    <source>
        <strain evidence="4">CHK199-13235</strain>
    </source>
</reference>
<dbReference type="Gene3D" id="2.115.10.20">
    <property type="entry name" value="Glycosyl hydrolase domain, family 43"/>
    <property type="match status" value="1"/>
</dbReference>
<gene>
    <name evidence="4" type="ORF">IAB51_00790</name>
</gene>
<evidence type="ECO:0000256" key="1">
    <source>
        <dbReference type="ARBA" id="ARBA00022676"/>
    </source>
</evidence>
<dbReference type="EMBL" id="DVJP01000010">
    <property type="protein sequence ID" value="HIS75322.1"/>
    <property type="molecule type" value="Genomic_DNA"/>
</dbReference>
<evidence type="ECO:0000313" key="4">
    <source>
        <dbReference type="EMBL" id="HIS75322.1"/>
    </source>
</evidence>
<dbReference type="PANTHER" id="PTHR34106:SF5">
    <property type="entry name" value="GLYCOSIDASE"/>
    <property type="match status" value="1"/>
</dbReference>